<comment type="function">
    <text evidence="4">May be required for ribosome biogenesis.</text>
</comment>
<dbReference type="PROSITE" id="PS50833">
    <property type="entry name" value="BRIX"/>
    <property type="match status" value="1"/>
</dbReference>
<dbReference type="PANTHER" id="PTHR22734">
    <property type="entry name" value="U3 SMALL NUCLEOLAR RIBONUCLEOPROTEIN PROTEIN IMP4"/>
    <property type="match status" value="1"/>
</dbReference>
<keyword evidence="9" id="KW-0732">Signal</keyword>
<feature type="region of interest" description="Disordered" evidence="8">
    <location>
        <begin position="30"/>
        <end position="58"/>
    </location>
</feature>
<evidence type="ECO:0000256" key="2">
    <source>
        <dbReference type="ARBA" id="ARBA00022517"/>
    </source>
</evidence>
<dbReference type="Proteomes" id="UP000823872">
    <property type="component" value="Chromosome C1"/>
</dbReference>
<sequence>CPGPLALLWGFCLGSAFCLSDEDSVSSPCLRSLAENESKKSRSPSSEKKKKKKKKKKKIPLLTWKEKGSHLCASTRAPNVGKFLEPVIQAEKLAIKKKLKKEREALGDKAPPKPIPKTIDNQRVHDETIVDPNDEEVAYDEATDEFASYFNRQTSPKILITTSDRPHGRTVRLCEQLSTVIPNSHVYYRRGLALKKIIPQCISRDFTDLIVINEDRKTPNGLILSHLPSGPTAHFKMSSVRLRKEIKRRGKDPTEHVPEIILNNFTTRLGHSVGRMFASLFPHNPQFIGRQVATFHNQRDYIFFRFHRYIFKSEKKVGIQELGPRFTLKLRSLQKGTFDSKYGEYEWVHKPREMDTSRRKFHL</sequence>
<dbReference type="GeneTree" id="ENSGT00940000153231"/>
<keyword evidence="2" id="KW-0690">Ribosome biogenesis</keyword>
<feature type="compositionally biased region" description="Basic residues" evidence="8">
    <location>
        <begin position="48"/>
        <end position="58"/>
    </location>
</feature>
<feature type="chain" id="PRO_5047240894" description="Ribosome production factor 1" evidence="9">
    <location>
        <begin position="21"/>
        <end position="363"/>
    </location>
</feature>
<dbReference type="InterPro" id="IPR044281">
    <property type="entry name" value="IMP4/RPF1"/>
</dbReference>
<evidence type="ECO:0000259" key="10">
    <source>
        <dbReference type="PROSITE" id="PS50833"/>
    </source>
</evidence>
<reference evidence="11" key="3">
    <citation type="submission" date="2025-09" db="UniProtKB">
        <authorList>
            <consortium name="Ensembl"/>
        </authorList>
    </citation>
    <scope>IDENTIFICATION</scope>
    <source>
        <strain evidence="11">breed Abyssinian</strain>
    </source>
</reference>
<evidence type="ECO:0000256" key="8">
    <source>
        <dbReference type="SAM" id="MobiDB-lite"/>
    </source>
</evidence>
<evidence type="ECO:0000313" key="11">
    <source>
        <dbReference type="Ensembl" id="ENSFCTP00005023875.1"/>
    </source>
</evidence>
<feature type="domain" description="Brix" evidence="10">
    <location>
        <begin position="156"/>
        <end position="339"/>
    </location>
</feature>
<evidence type="ECO:0000256" key="5">
    <source>
        <dbReference type="ARBA" id="ARBA00040221"/>
    </source>
</evidence>
<dbReference type="SUPFAM" id="SSF52954">
    <property type="entry name" value="Class II aaRS ABD-related"/>
    <property type="match status" value="1"/>
</dbReference>
<evidence type="ECO:0000256" key="7">
    <source>
        <dbReference type="ARBA" id="ARBA00043178"/>
    </source>
</evidence>
<dbReference type="InterPro" id="IPR007109">
    <property type="entry name" value="Brix"/>
</dbReference>
<evidence type="ECO:0000256" key="4">
    <source>
        <dbReference type="ARBA" id="ARBA00037314"/>
    </source>
</evidence>
<dbReference type="PANTHER" id="PTHR22734:SF3">
    <property type="entry name" value="RIBOSOME PRODUCTION FACTOR 1"/>
    <property type="match status" value="1"/>
</dbReference>
<dbReference type="Ensembl" id="ENSFCTT00005034925.1">
    <property type="protein sequence ID" value="ENSFCTP00005023875.1"/>
    <property type="gene ID" value="ENSFCTG00005012310.1"/>
</dbReference>
<dbReference type="Gene3D" id="3.40.50.10480">
    <property type="entry name" value="Probable brix-domain ribosomal biogenesis protein"/>
    <property type="match status" value="1"/>
</dbReference>
<proteinExistence type="predicted"/>
<accession>A0ABI7XMU2</accession>
<reference evidence="11 12" key="1">
    <citation type="submission" date="2021-02" db="EMBL/GenBank/DDBJ databases">
        <title>Safari Cat Assemblies.</title>
        <authorList>
            <person name="Bredemeyer K.R."/>
            <person name="Murphy W.J."/>
        </authorList>
    </citation>
    <scope>NUCLEOTIDE SEQUENCE [LARGE SCALE GENOMIC DNA]</scope>
</reference>
<comment type="subcellular location">
    <subcellularLocation>
        <location evidence="1">Nucleus</location>
        <location evidence="1">Nucleolus</location>
    </subcellularLocation>
</comment>
<organism evidence="11 12">
    <name type="scientific">Felis catus</name>
    <name type="common">Cat</name>
    <name type="synonym">Felis silvestris catus</name>
    <dbReference type="NCBI Taxonomy" id="9685"/>
    <lineage>
        <taxon>Eukaryota</taxon>
        <taxon>Metazoa</taxon>
        <taxon>Chordata</taxon>
        <taxon>Craniata</taxon>
        <taxon>Vertebrata</taxon>
        <taxon>Euteleostomi</taxon>
        <taxon>Mammalia</taxon>
        <taxon>Eutheria</taxon>
        <taxon>Laurasiatheria</taxon>
        <taxon>Carnivora</taxon>
        <taxon>Feliformia</taxon>
        <taxon>Felidae</taxon>
        <taxon>Felinae</taxon>
        <taxon>Felis</taxon>
    </lineage>
</organism>
<keyword evidence="12" id="KW-1185">Reference proteome</keyword>
<evidence type="ECO:0000256" key="9">
    <source>
        <dbReference type="SAM" id="SignalP"/>
    </source>
</evidence>
<evidence type="ECO:0000256" key="1">
    <source>
        <dbReference type="ARBA" id="ARBA00004604"/>
    </source>
</evidence>
<gene>
    <name evidence="11" type="primary">RPF1</name>
</gene>
<evidence type="ECO:0000256" key="3">
    <source>
        <dbReference type="ARBA" id="ARBA00022552"/>
    </source>
</evidence>
<feature type="signal peptide" evidence="9">
    <location>
        <begin position="1"/>
        <end position="20"/>
    </location>
</feature>
<keyword evidence="3" id="KW-0698">rRNA processing</keyword>
<evidence type="ECO:0000256" key="6">
    <source>
        <dbReference type="ARBA" id="ARBA00042600"/>
    </source>
</evidence>
<dbReference type="SMART" id="SM00879">
    <property type="entry name" value="Brix"/>
    <property type="match status" value="1"/>
</dbReference>
<name>A0ABI7XMU2_FELCA</name>
<dbReference type="Pfam" id="PF04427">
    <property type="entry name" value="Brix"/>
    <property type="match status" value="1"/>
</dbReference>
<protein>
    <recommendedName>
        <fullName evidence="5">Ribosome production factor 1</fullName>
    </recommendedName>
    <alternativeName>
        <fullName evidence="7">Brix domain-containing protein 5</fullName>
    </alternativeName>
    <alternativeName>
        <fullName evidence="6">Ribosome biogenesis protein RPF1</fullName>
    </alternativeName>
</protein>
<reference evidence="11" key="2">
    <citation type="submission" date="2025-08" db="UniProtKB">
        <authorList>
            <consortium name="Ensembl"/>
        </authorList>
    </citation>
    <scope>IDENTIFICATION</scope>
    <source>
        <strain evidence="11">breed Abyssinian</strain>
    </source>
</reference>
<evidence type="ECO:0000313" key="12">
    <source>
        <dbReference type="Proteomes" id="UP000823872"/>
    </source>
</evidence>